<dbReference type="STRING" id="1236989.JCM15548_13987"/>
<dbReference type="EMBL" id="BAZW01000053">
    <property type="protein sequence ID" value="GAO31609.1"/>
    <property type="molecule type" value="Genomic_DNA"/>
</dbReference>
<dbReference type="Pfam" id="PF00378">
    <property type="entry name" value="ECH_1"/>
    <property type="match status" value="1"/>
</dbReference>
<organism evidence="2 3">
    <name type="scientific">Geofilum rubicundum JCM 15548</name>
    <dbReference type="NCBI Taxonomy" id="1236989"/>
    <lineage>
        <taxon>Bacteria</taxon>
        <taxon>Pseudomonadati</taxon>
        <taxon>Bacteroidota</taxon>
        <taxon>Bacteroidia</taxon>
        <taxon>Marinilabiliales</taxon>
        <taxon>Marinilabiliaceae</taxon>
        <taxon>Geofilum</taxon>
    </lineage>
</organism>
<dbReference type="Proteomes" id="UP000032900">
    <property type="component" value="Unassembled WGS sequence"/>
</dbReference>
<dbReference type="PANTHER" id="PTHR42964">
    <property type="entry name" value="ENOYL-COA HYDRATASE"/>
    <property type="match status" value="1"/>
</dbReference>
<proteinExistence type="inferred from homology"/>
<dbReference type="Gene3D" id="1.10.12.10">
    <property type="entry name" value="Lyase 2-enoyl-coa Hydratase, Chain A, domain 2"/>
    <property type="match status" value="1"/>
</dbReference>
<dbReference type="CDD" id="cd06558">
    <property type="entry name" value="crotonase-like"/>
    <property type="match status" value="1"/>
</dbReference>
<dbReference type="GO" id="GO:0003824">
    <property type="term" value="F:catalytic activity"/>
    <property type="evidence" value="ECO:0007669"/>
    <property type="project" value="UniProtKB-ARBA"/>
</dbReference>
<keyword evidence="3" id="KW-1185">Reference proteome</keyword>
<comment type="similarity">
    <text evidence="1">Belongs to the enoyl-CoA hydratase/isomerase family.</text>
</comment>
<dbReference type="Gene3D" id="3.90.226.10">
    <property type="entry name" value="2-enoyl-CoA Hydratase, Chain A, domain 1"/>
    <property type="match status" value="1"/>
</dbReference>
<name>A0A0E9M272_9BACT</name>
<dbReference type="AlphaFoldDB" id="A0A0E9M272"/>
<dbReference type="SUPFAM" id="SSF52096">
    <property type="entry name" value="ClpP/crotonase"/>
    <property type="match status" value="1"/>
</dbReference>
<dbReference type="InterPro" id="IPR001753">
    <property type="entry name" value="Enoyl-CoA_hydra/iso"/>
</dbReference>
<comment type="caution">
    <text evidence="2">The sequence shown here is derived from an EMBL/GenBank/DDBJ whole genome shotgun (WGS) entry which is preliminary data.</text>
</comment>
<evidence type="ECO:0000313" key="3">
    <source>
        <dbReference type="Proteomes" id="UP000032900"/>
    </source>
</evidence>
<accession>A0A0E9M272</accession>
<protein>
    <submittedName>
        <fullName evidence="2">Methylglutaconyl-CoA hydratase</fullName>
    </submittedName>
</protein>
<evidence type="ECO:0000313" key="2">
    <source>
        <dbReference type="EMBL" id="GAO31609.1"/>
    </source>
</evidence>
<dbReference type="InterPro" id="IPR051683">
    <property type="entry name" value="Enoyl-CoA_Hydratase/Isomerase"/>
</dbReference>
<dbReference type="InterPro" id="IPR014748">
    <property type="entry name" value="Enoyl-CoA_hydra_C"/>
</dbReference>
<evidence type="ECO:0000256" key="1">
    <source>
        <dbReference type="ARBA" id="ARBA00005254"/>
    </source>
</evidence>
<dbReference type="PANTHER" id="PTHR42964:SF1">
    <property type="entry name" value="POLYKETIDE BIOSYNTHESIS ENOYL-COA HYDRATASE PKSH-RELATED"/>
    <property type="match status" value="1"/>
</dbReference>
<dbReference type="GO" id="GO:0008300">
    <property type="term" value="P:isoprenoid catabolic process"/>
    <property type="evidence" value="ECO:0007669"/>
    <property type="project" value="TreeGrafter"/>
</dbReference>
<reference evidence="2 3" key="1">
    <citation type="journal article" date="2015" name="Microbes Environ.">
        <title>Distribution and evolution of nitrogen fixation genes in the phylum bacteroidetes.</title>
        <authorList>
            <person name="Inoue J."/>
            <person name="Oshima K."/>
            <person name="Suda W."/>
            <person name="Sakamoto M."/>
            <person name="Iino T."/>
            <person name="Noda S."/>
            <person name="Hongoh Y."/>
            <person name="Hattori M."/>
            <person name="Ohkuma M."/>
        </authorList>
    </citation>
    <scope>NUCLEOTIDE SEQUENCE [LARGE SCALE GENOMIC DNA]</scope>
    <source>
        <strain evidence="2">JCM 15548</strain>
    </source>
</reference>
<sequence>MRNMALIKKFGEGVCYLELNRPEKRNALSKGLVVELTRFFEETAQTSQFKVLVISGKGGFFCAGADLEWMKAGAGQTMEENLADARLFNRLFEKMDSYPKPIILRVDKGAYGGALGLVACADMVTTTPTAQFLFSEVRLGLIPATIAPYIVKRIGLPLSKQLMLTASEFSGTEAHQIQLVNFLFPEENLSVKTRELATKMAKNSPSALRQTKELVNRLGNSLVPINEEVQEHCARLIAEARMSDDGQEGVSAFFEKRKANWNDKQ</sequence>
<dbReference type="InterPro" id="IPR029045">
    <property type="entry name" value="ClpP/crotonase-like_dom_sf"/>
</dbReference>
<gene>
    <name evidence="2" type="ORF">JCM15548_13987</name>
</gene>